<dbReference type="Proteomes" id="UP000258309">
    <property type="component" value="Unassembled WGS sequence"/>
</dbReference>
<dbReference type="OrthoDB" id="3250044at2759"/>
<dbReference type="AlphaFoldDB" id="A0A3E2HG85"/>
<organism evidence="2 3">
    <name type="scientific">Scytalidium lignicola</name>
    <name type="common">Hyphomycete</name>
    <dbReference type="NCBI Taxonomy" id="5539"/>
    <lineage>
        <taxon>Eukaryota</taxon>
        <taxon>Fungi</taxon>
        <taxon>Dikarya</taxon>
        <taxon>Ascomycota</taxon>
        <taxon>Pezizomycotina</taxon>
        <taxon>Leotiomycetes</taxon>
        <taxon>Leotiomycetes incertae sedis</taxon>
        <taxon>Scytalidium</taxon>
    </lineage>
</organism>
<feature type="non-terminal residue" evidence="2">
    <location>
        <position position="1"/>
    </location>
</feature>
<dbReference type="Pfam" id="PF01636">
    <property type="entry name" value="APH"/>
    <property type="match status" value="1"/>
</dbReference>
<dbReference type="Gene3D" id="3.90.1200.10">
    <property type="match status" value="1"/>
</dbReference>
<evidence type="ECO:0000313" key="3">
    <source>
        <dbReference type="Proteomes" id="UP000258309"/>
    </source>
</evidence>
<name>A0A3E2HG85_SCYLI</name>
<dbReference type="InterPro" id="IPR011009">
    <property type="entry name" value="Kinase-like_dom_sf"/>
</dbReference>
<dbReference type="SUPFAM" id="SSF56112">
    <property type="entry name" value="Protein kinase-like (PK-like)"/>
    <property type="match status" value="1"/>
</dbReference>
<dbReference type="EMBL" id="NCSJ02000060">
    <property type="protein sequence ID" value="RFU32172.1"/>
    <property type="molecule type" value="Genomic_DNA"/>
</dbReference>
<dbReference type="InterPro" id="IPR002575">
    <property type="entry name" value="Aminoglycoside_PTrfase"/>
</dbReference>
<sequence>MACLDGPLLAQIAQELTEDQVHDAREQIGPCNEAGHAITGFAYPFDNPVFYIKFGNRSSESMTAEALTHQFVFEAFEQMPPENRKGIRVPQIFRILNTHQGTYIIMEYIQGMTLGQLYKSTESFEVVSKPYYEQIARGVKLLLSISVPADAEPGPYGGGIIKHPFFKDFEAPTRYDSIDTLEKHINKLATWFQKSNPTVTLERQLHLVYSDLFEGNFIFTNTGDLYIIDFDLASFLPLSFQDFALRFPSVMSCTVASRIQGEFKDLPQENFIVMKRVSGLMCQSSRKLGLPV</sequence>
<dbReference type="STRING" id="5539.A0A3E2HG85"/>
<feature type="domain" description="Aminoglycoside phosphotransferase" evidence="1">
    <location>
        <begin position="84"/>
        <end position="237"/>
    </location>
</feature>
<comment type="caution">
    <text evidence="2">The sequence shown here is derived from an EMBL/GenBank/DDBJ whole genome shotgun (WGS) entry which is preliminary data.</text>
</comment>
<proteinExistence type="predicted"/>
<gene>
    <name evidence="2" type="ORF">B7463_g4188</name>
</gene>
<dbReference type="OMA" id="AVEWNEV"/>
<accession>A0A3E2HG85</accession>
<feature type="non-terminal residue" evidence="2">
    <location>
        <position position="292"/>
    </location>
</feature>
<keyword evidence="3" id="KW-1185">Reference proteome</keyword>
<evidence type="ECO:0000313" key="2">
    <source>
        <dbReference type="EMBL" id="RFU32172.1"/>
    </source>
</evidence>
<evidence type="ECO:0000259" key="1">
    <source>
        <dbReference type="Pfam" id="PF01636"/>
    </source>
</evidence>
<protein>
    <recommendedName>
        <fullName evidence="1">Aminoglycoside phosphotransferase domain-containing protein</fullName>
    </recommendedName>
</protein>
<reference evidence="2 3" key="1">
    <citation type="submission" date="2018-05" db="EMBL/GenBank/DDBJ databases">
        <title>Draft genome sequence of Scytalidium lignicola DSM 105466, a ubiquitous saprotrophic fungus.</title>
        <authorList>
            <person name="Buettner E."/>
            <person name="Gebauer A.M."/>
            <person name="Hofrichter M."/>
            <person name="Liers C."/>
            <person name="Kellner H."/>
        </authorList>
    </citation>
    <scope>NUCLEOTIDE SEQUENCE [LARGE SCALE GENOMIC DNA]</scope>
    <source>
        <strain evidence="2 3">DSM 105466</strain>
    </source>
</reference>